<dbReference type="RefSeq" id="XP_066695444.1">
    <property type="nucleotide sequence ID" value="XM_066848748.1"/>
</dbReference>
<dbReference type="InterPro" id="IPR016169">
    <property type="entry name" value="FAD-bd_PCMH_sub2"/>
</dbReference>
<proteinExistence type="inferred from homology"/>
<accession>A0ABR1Q083</accession>
<comment type="similarity">
    <text evidence="1">Belongs to the oxygen-dependent FAD-linked oxidoreductase family.</text>
</comment>
<sequence>MTRISRTVLPALGLFSSLQNSVVGQLLPAAAKVKLGLAAETLSGSWASGDAASLQLTDAVLQDLAEANADLDVDLSLFGFPENGTEHRKFPACKTYPGDELWPSASEWDAFDQLTGGALIKTVPIGAACYPGHEAYDAAKCQEILDGWHDSEVHVRDPTSVMIPLLQGQTCMPQNGGNANSTCEIGGFPEYAVNVSTVAQIQLAVNFARNTNMRLVVHNTGHDFFGKSMGSGSLSIWTHHLKSSEFVEEFKTPSYTGPALKVGSGIQIHDLYDLTRELGYTAVGGECKGVGATGGYMAGGGHGPLISKYGMGSDSVLSVDVVLPDGRFVTADETQNTDLFWALRGGGGSTFGVVTGMVLKLHPASSFSGVTFELASGPGTENSNEVYWQAMYAYWRKFPSYAARHTMLPWVVPGMPLAEFKDMVAPLFAEWTALGLNFTPEYFEHDNFYDTWKTHFPTENVAVDRVRTASRLFPKKNWDDDALLNATMGAVRSIIEEGSALVQYNIQGLAPEGTPESAVNPAWREAVWFGIIGYAWSEDTTPDEVEAGNRKISRDWMERLRKVTPGGGGYLNEGDVMEPNPGQAFYGSNYERLLEIKRGGRSFGCVLGAYCGGIGGLVYHAPGGLVDDGDGEALSQVRGSWPKCP</sequence>
<dbReference type="InterPro" id="IPR012951">
    <property type="entry name" value="BBE"/>
</dbReference>
<evidence type="ECO:0000256" key="2">
    <source>
        <dbReference type="ARBA" id="ARBA00023002"/>
    </source>
</evidence>
<dbReference type="SUPFAM" id="SSF56176">
    <property type="entry name" value="FAD-binding/transporter-associated domain-like"/>
    <property type="match status" value="1"/>
</dbReference>
<dbReference type="Pfam" id="PF01565">
    <property type="entry name" value="FAD_binding_4"/>
    <property type="match status" value="1"/>
</dbReference>
<keyword evidence="2" id="KW-0560">Oxidoreductase</keyword>
<dbReference type="GeneID" id="92081810"/>
<dbReference type="Proteomes" id="UP001391051">
    <property type="component" value="Unassembled WGS sequence"/>
</dbReference>
<dbReference type="InterPro" id="IPR006094">
    <property type="entry name" value="Oxid_FAD_bind_N"/>
</dbReference>
<comment type="caution">
    <text evidence="4">The sequence shown here is derived from an EMBL/GenBank/DDBJ whole genome shotgun (WGS) entry which is preliminary data.</text>
</comment>
<reference evidence="4 5" key="1">
    <citation type="submission" date="2023-01" db="EMBL/GenBank/DDBJ databases">
        <title>Analysis of 21 Apiospora genomes using comparative genomics revels a genus with tremendous synthesis potential of carbohydrate active enzymes and secondary metabolites.</title>
        <authorList>
            <person name="Sorensen T."/>
        </authorList>
    </citation>
    <scope>NUCLEOTIDE SEQUENCE [LARGE SCALE GENOMIC DNA]</scope>
    <source>
        <strain evidence="4 5">CBS 24483</strain>
    </source>
</reference>
<dbReference type="EMBL" id="JAQQWE010000008">
    <property type="protein sequence ID" value="KAK7943413.1"/>
    <property type="molecule type" value="Genomic_DNA"/>
</dbReference>
<dbReference type="PANTHER" id="PTHR13878">
    <property type="entry name" value="GULONOLACTONE OXIDASE"/>
    <property type="match status" value="1"/>
</dbReference>
<keyword evidence="5" id="KW-1185">Reference proteome</keyword>
<name>A0ABR1Q083_9PEZI</name>
<gene>
    <name evidence="4" type="ORF">PG986_012526</name>
</gene>
<dbReference type="PANTHER" id="PTHR13878:SF91">
    <property type="entry name" value="FAD BINDING DOMAIN PROTEIN (AFU_ORTHOLOGUE AFUA_6G12070)-RELATED"/>
    <property type="match status" value="1"/>
</dbReference>
<organism evidence="4 5">
    <name type="scientific">Apiospora aurea</name>
    <dbReference type="NCBI Taxonomy" id="335848"/>
    <lineage>
        <taxon>Eukaryota</taxon>
        <taxon>Fungi</taxon>
        <taxon>Dikarya</taxon>
        <taxon>Ascomycota</taxon>
        <taxon>Pezizomycotina</taxon>
        <taxon>Sordariomycetes</taxon>
        <taxon>Xylariomycetidae</taxon>
        <taxon>Amphisphaeriales</taxon>
        <taxon>Apiosporaceae</taxon>
        <taxon>Apiospora</taxon>
    </lineage>
</organism>
<evidence type="ECO:0000256" key="1">
    <source>
        <dbReference type="ARBA" id="ARBA00005466"/>
    </source>
</evidence>
<dbReference type="PROSITE" id="PS51387">
    <property type="entry name" value="FAD_PCMH"/>
    <property type="match status" value="1"/>
</dbReference>
<dbReference type="Pfam" id="PF08031">
    <property type="entry name" value="BBE"/>
    <property type="match status" value="1"/>
</dbReference>
<feature type="domain" description="FAD-binding PCMH-type" evidence="3">
    <location>
        <begin position="185"/>
        <end position="364"/>
    </location>
</feature>
<dbReference type="InterPro" id="IPR016166">
    <property type="entry name" value="FAD-bd_PCMH"/>
</dbReference>
<dbReference type="InterPro" id="IPR036318">
    <property type="entry name" value="FAD-bd_PCMH-like_sf"/>
</dbReference>
<evidence type="ECO:0000313" key="5">
    <source>
        <dbReference type="Proteomes" id="UP001391051"/>
    </source>
</evidence>
<dbReference type="InterPro" id="IPR050432">
    <property type="entry name" value="FAD-linked_Oxidoreductases_BP"/>
</dbReference>
<evidence type="ECO:0000259" key="3">
    <source>
        <dbReference type="PROSITE" id="PS51387"/>
    </source>
</evidence>
<dbReference type="Gene3D" id="3.30.465.10">
    <property type="match status" value="1"/>
</dbReference>
<protein>
    <submittedName>
        <fullName evidence="4">FAD binding domain-containing protein</fullName>
    </submittedName>
</protein>
<evidence type="ECO:0000313" key="4">
    <source>
        <dbReference type="EMBL" id="KAK7943413.1"/>
    </source>
</evidence>